<accession>A0A6N0NVM1</accession>
<feature type="transmembrane region" description="Helical" evidence="2">
    <location>
        <begin position="688"/>
        <end position="707"/>
    </location>
</feature>
<evidence type="ECO:0000256" key="2">
    <source>
        <dbReference type="SAM" id="Phobius"/>
    </source>
</evidence>
<dbReference type="Proteomes" id="UP000509301">
    <property type="component" value="Chromosome"/>
</dbReference>
<dbReference type="EMBL" id="CP049074">
    <property type="protein sequence ID" value="QKR00267.1"/>
    <property type="molecule type" value="Genomic_DNA"/>
</dbReference>
<organism evidence="3 4">
    <name type="scientific">Metallosphaera tengchongensis</name>
    <dbReference type="NCBI Taxonomy" id="1532350"/>
    <lineage>
        <taxon>Archaea</taxon>
        <taxon>Thermoproteota</taxon>
        <taxon>Thermoprotei</taxon>
        <taxon>Sulfolobales</taxon>
        <taxon>Sulfolobaceae</taxon>
        <taxon>Metallosphaera</taxon>
    </lineage>
</organism>
<evidence type="ECO:0000256" key="1">
    <source>
        <dbReference type="SAM" id="MobiDB-lite"/>
    </source>
</evidence>
<dbReference type="AlphaFoldDB" id="A0A6N0NVM1"/>
<gene>
    <name evidence="3" type="ORF">GWK48_07655</name>
</gene>
<proteinExistence type="predicted"/>
<name>A0A6N0NVM1_9CREN</name>
<evidence type="ECO:0000313" key="3">
    <source>
        <dbReference type="EMBL" id="QKR00267.1"/>
    </source>
</evidence>
<keyword evidence="2" id="KW-0472">Membrane</keyword>
<reference evidence="3 4" key="1">
    <citation type="submission" date="2020-02" db="EMBL/GenBank/DDBJ databases">
        <title>Comparative genome analysis reveals the metabolism and evolution of the thermophilic archaeal genus Metallosphaera.</title>
        <authorList>
            <person name="Jiang C."/>
        </authorList>
    </citation>
    <scope>NUCLEOTIDE SEQUENCE [LARGE SCALE GENOMIC DNA]</scope>
    <source>
        <strain evidence="3 4">Ric-A</strain>
    </source>
</reference>
<feature type="region of interest" description="Disordered" evidence="1">
    <location>
        <begin position="656"/>
        <end position="678"/>
    </location>
</feature>
<dbReference type="KEGG" id="mten:GWK48_07655"/>
<keyword evidence="2" id="KW-0812">Transmembrane</keyword>
<sequence>MEDKVAVLLLLLFVLSTIGVIKAQSSVEPLFQISNVSRVYGIFLNNYTTYVVGAQEGEIYVWKNSTGYFIGDGTVNKTASFQNLIVIVGERLVNGSKYPTMWIFNESLDRNTSVNINSIPIAVGFLRNFVLLVDVVREGNAQGIYLYAYAESNTKGPSTTYQIVSNVEPGNYGAVFLNYTISPSYTTTYLLTWYQVNGELQVSLTQIGLERNGVITGIPQLVNVTQGIATVISTPDEEILWVNPGHLYFAYGKYNVSGSLNLPNSTQYLNPVDVSVGEGYLCVLFPSTLVKINGQGVTYHNLSGNWSSVVPGPLNSTFLFGHGKVGVYEEDTLNTSKGPSVTQVLYAANGTAYLYGNGEIYTFNMFTGDFTSFQIGNLVGYLLTSDGIEYASMSGNTLNFDLLPYVPYYEASISLRNYSGNWTIELGLVKDEVSGTLLLVLPTNNASYQFKVYPAPGYKPLTGVLTQVNSTLSLNVVPKSFRVVFLETGLNQSSGESWGVQIGSQEFKTNSTFLVVNETIGVHNFTIIPPKYFKYTVNVTTAGLVKVTPTTFSVNLPNGTKLGGISVLVLIKFKEDQFRVNLSENGVKEWSVLINNTRYNLTGNSSVLLYPGTYLVRVLSIPNYSVLPSSVSLEVPQNASVYFNFTRNQNVTRETNQTTGVTKTNSTTTGTSNVTSSGTTPKGIFSSYYSRVVSFVIVLVIAILVAYRLRR</sequence>
<evidence type="ECO:0000313" key="4">
    <source>
        <dbReference type="Proteomes" id="UP000509301"/>
    </source>
</evidence>
<protein>
    <submittedName>
        <fullName evidence="3">Uncharacterized protein</fullName>
    </submittedName>
</protein>
<keyword evidence="4" id="KW-1185">Reference proteome</keyword>
<keyword evidence="2" id="KW-1133">Transmembrane helix</keyword>